<organism evidence="2">
    <name type="scientific">marine sediment metagenome</name>
    <dbReference type="NCBI Taxonomy" id="412755"/>
    <lineage>
        <taxon>unclassified sequences</taxon>
        <taxon>metagenomes</taxon>
        <taxon>ecological metagenomes</taxon>
    </lineage>
</organism>
<comment type="caution">
    <text evidence="2">The sequence shown here is derived from an EMBL/GenBank/DDBJ whole genome shotgun (WGS) entry which is preliminary data.</text>
</comment>
<proteinExistence type="predicted"/>
<keyword evidence="1" id="KW-1133">Transmembrane helix</keyword>
<keyword evidence="1" id="KW-0472">Membrane</keyword>
<accession>A0A0F8XG79</accession>
<sequence length="159" mass="18666">MAIEGDLVIAIIGGTVSGITVGVFLLWFGKIKWNSVFFKRRFLKILQNYEKIKEDKNKEEKAIRKIGVLLDDNYNKLLKLGFRIKHYGGSRRFQNLNEPQDLGDTIRDNDYGIHLTRYYPNPLVFQFLVRRLDKGKTKKPDEVYFSMKYPSTQKENNDL</sequence>
<evidence type="ECO:0000256" key="1">
    <source>
        <dbReference type="SAM" id="Phobius"/>
    </source>
</evidence>
<dbReference type="AlphaFoldDB" id="A0A0F8XG79"/>
<gene>
    <name evidence="2" type="ORF">LCGC14_3028920</name>
</gene>
<dbReference type="EMBL" id="LAZR01063195">
    <property type="protein sequence ID" value="KKK59980.1"/>
    <property type="molecule type" value="Genomic_DNA"/>
</dbReference>
<feature type="non-terminal residue" evidence="2">
    <location>
        <position position="159"/>
    </location>
</feature>
<evidence type="ECO:0000313" key="2">
    <source>
        <dbReference type="EMBL" id="KKK59980.1"/>
    </source>
</evidence>
<name>A0A0F8XG79_9ZZZZ</name>
<reference evidence="2" key="1">
    <citation type="journal article" date="2015" name="Nature">
        <title>Complex archaea that bridge the gap between prokaryotes and eukaryotes.</title>
        <authorList>
            <person name="Spang A."/>
            <person name="Saw J.H."/>
            <person name="Jorgensen S.L."/>
            <person name="Zaremba-Niedzwiedzka K."/>
            <person name="Martijn J."/>
            <person name="Lind A.E."/>
            <person name="van Eijk R."/>
            <person name="Schleper C."/>
            <person name="Guy L."/>
            <person name="Ettema T.J."/>
        </authorList>
    </citation>
    <scope>NUCLEOTIDE SEQUENCE</scope>
</reference>
<feature type="transmembrane region" description="Helical" evidence="1">
    <location>
        <begin position="6"/>
        <end position="29"/>
    </location>
</feature>
<keyword evidence="1" id="KW-0812">Transmembrane</keyword>
<protein>
    <submittedName>
        <fullName evidence="2">Uncharacterized protein</fullName>
    </submittedName>
</protein>